<dbReference type="Gene3D" id="2.40.30.70">
    <property type="entry name" value="YaeB-like"/>
    <property type="match status" value="1"/>
</dbReference>
<sequence>MSKFIVHPIGKVYNNENGTFIEVEKSYIPALQALDGFSHINVLWWFSDFDDEQSRSTLQTKQPYKGAPEVMGVFATRSPVRPNPIALTTVDIIHIDYENGIIHIAFIDANDNTPVLDMKPYTPSFDRVETPGVPAWCSHWPKSTEESAYFSWEKEFNF</sequence>
<dbReference type="STRING" id="690567.2764"/>
<dbReference type="InterPro" id="IPR036414">
    <property type="entry name" value="YaeB_N_sf"/>
</dbReference>
<evidence type="ECO:0000313" key="5">
    <source>
        <dbReference type="Proteomes" id="UP000045545"/>
    </source>
</evidence>
<evidence type="ECO:0000313" key="4">
    <source>
        <dbReference type="EMBL" id="CFY10957.1"/>
    </source>
</evidence>
<gene>
    <name evidence="4" type="ORF">2764</name>
</gene>
<proteinExistence type="inferred from homology"/>
<dbReference type="AlphaFoldDB" id="A0A0E4GCY6"/>
<dbReference type="InterPro" id="IPR023370">
    <property type="entry name" value="TrmO-like_N"/>
</dbReference>
<dbReference type="InterPro" id="IPR023368">
    <property type="entry name" value="UPF0066_cons_site"/>
</dbReference>
<dbReference type="SUPFAM" id="SSF118196">
    <property type="entry name" value="YaeB-like"/>
    <property type="match status" value="1"/>
</dbReference>
<evidence type="ECO:0000256" key="1">
    <source>
        <dbReference type="ARBA" id="ARBA00022691"/>
    </source>
</evidence>
<dbReference type="InterPro" id="IPR040372">
    <property type="entry name" value="YaeB-like"/>
</dbReference>
<dbReference type="Proteomes" id="UP000045545">
    <property type="component" value="Unassembled WGS sequence"/>
</dbReference>
<evidence type="ECO:0000256" key="2">
    <source>
        <dbReference type="ARBA" id="ARBA00033753"/>
    </source>
</evidence>
<reference evidence="4 5" key="1">
    <citation type="submission" date="2015-03" db="EMBL/GenBank/DDBJ databases">
        <authorList>
            <person name="Murphy D."/>
        </authorList>
    </citation>
    <scope>NUCLEOTIDE SEQUENCE [LARGE SCALE GENOMIC DNA]</scope>
    <source>
        <strain evidence="4 5">OL-4</strain>
    </source>
</reference>
<dbReference type="PANTHER" id="PTHR12818">
    <property type="entry name" value="TRNA (ADENINE(37)-N6)-METHYLTRANSFERASE"/>
    <property type="match status" value="1"/>
</dbReference>
<keyword evidence="1" id="KW-0949">S-adenosyl-L-methionine</keyword>
<comment type="similarity">
    <text evidence="2">Belongs to the tRNA methyltransferase O family.</text>
</comment>
<name>A0A0E4GCY6_9FIRM</name>
<dbReference type="InterPro" id="IPR036413">
    <property type="entry name" value="YaeB-like_sf"/>
</dbReference>
<dbReference type="OrthoDB" id="9804309at2"/>
<evidence type="ECO:0000259" key="3">
    <source>
        <dbReference type="PROSITE" id="PS51668"/>
    </source>
</evidence>
<dbReference type="RefSeq" id="WP_046500095.1">
    <property type="nucleotide sequence ID" value="NZ_CGIH01000053.1"/>
</dbReference>
<dbReference type="Pfam" id="PF01980">
    <property type="entry name" value="TrmO_N"/>
    <property type="match status" value="1"/>
</dbReference>
<dbReference type="PROSITE" id="PS01318">
    <property type="entry name" value="TSAA_1"/>
    <property type="match status" value="1"/>
</dbReference>
<organism evidence="4 5">
    <name type="scientific">Syntrophomonas zehnderi OL-4</name>
    <dbReference type="NCBI Taxonomy" id="690567"/>
    <lineage>
        <taxon>Bacteria</taxon>
        <taxon>Bacillati</taxon>
        <taxon>Bacillota</taxon>
        <taxon>Clostridia</taxon>
        <taxon>Eubacteriales</taxon>
        <taxon>Syntrophomonadaceae</taxon>
        <taxon>Syntrophomonas</taxon>
    </lineage>
</organism>
<dbReference type="CDD" id="cd09281">
    <property type="entry name" value="UPF0066"/>
    <property type="match status" value="1"/>
</dbReference>
<dbReference type="PANTHER" id="PTHR12818:SF0">
    <property type="entry name" value="TRNA (ADENINE(37)-N6)-METHYLTRANSFERASE"/>
    <property type="match status" value="1"/>
</dbReference>
<keyword evidence="5" id="KW-1185">Reference proteome</keyword>
<dbReference type="EMBL" id="CGIH01000053">
    <property type="protein sequence ID" value="CFY10957.1"/>
    <property type="molecule type" value="Genomic_DNA"/>
</dbReference>
<dbReference type="PROSITE" id="PS51668">
    <property type="entry name" value="TSAA_2"/>
    <property type="match status" value="1"/>
</dbReference>
<feature type="domain" description="TsaA-like" evidence="3">
    <location>
        <begin position="6"/>
        <end position="130"/>
    </location>
</feature>
<protein>
    <submittedName>
        <fullName evidence="4">Uncharacterized domain UPF0066</fullName>
    </submittedName>
</protein>
<accession>A0A0E4GCY6</accession>